<comment type="subcellular location">
    <subcellularLocation>
        <location evidence="1">Cell membrane</location>
        <topology evidence="1">Multi-pass membrane protein</topology>
    </subcellularLocation>
</comment>
<sequence>MEKLRHRLEDNQVKIYFTSICLGAIWGLIIHGISDLEPLINPALALMLFVTFLQVPITEIRHAFKNIRFISALFISNFIALPLVTAGLIQFLPDNSFIRLAVLFVLLAPCIDYVITFTSIGKGNAKLLLAMTPILLLTQMVLLPIYIGVLLGNNVSKLIEVGPFLHAFIWFIIVPLTLAALVQWLSNKSTSFTKFTVPLNLLPVPATALVLFIVLASVTPQIRLAQNAALQALPIYIAFAIISPVISWIIASLFKLEASSARAISFSASYRNSLIILPLALAVPGSMPIIPAVILTQTIVELCFLPVYLRCIPKIFPSRA</sequence>
<dbReference type="GO" id="GO:0015105">
    <property type="term" value="F:arsenite transmembrane transporter activity"/>
    <property type="evidence" value="ECO:0007669"/>
    <property type="project" value="TreeGrafter"/>
</dbReference>
<evidence type="ECO:0000256" key="2">
    <source>
        <dbReference type="ARBA" id="ARBA00010110"/>
    </source>
</evidence>
<keyword evidence="3" id="KW-0813">Transport</keyword>
<keyword evidence="10" id="KW-1185">Reference proteome</keyword>
<evidence type="ECO:0000256" key="5">
    <source>
        <dbReference type="ARBA" id="ARBA00022692"/>
    </source>
</evidence>
<protein>
    <submittedName>
        <fullName evidence="9">Arsenite efflux pump ArsB, ACR3 family</fullName>
    </submittedName>
</protein>
<evidence type="ECO:0000256" key="8">
    <source>
        <dbReference type="SAM" id="Phobius"/>
    </source>
</evidence>
<dbReference type="RefSeq" id="WP_092748191.1">
    <property type="nucleotide sequence ID" value="NZ_FMYL01000006.1"/>
</dbReference>
<feature type="transmembrane region" description="Helical" evidence="8">
    <location>
        <begin position="15"/>
        <end position="33"/>
    </location>
</feature>
<evidence type="ECO:0000256" key="3">
    <source>
        <dbReference type="ARBA" id="ARBA00022448"/>
    </source>
</evidence>
<evidence type="ECO:0000256" key="6">
    <source>
        <dbReference type="ARBA" id="ARBA00022989"/>
    </source>
</evidence>
<dbReference type="Proteomes" id="UP000242501">
    <property type="component" value="Unassembled WGS sequence"/>
</dbReference>
<dbReference type="AlphaFoldDB" id="A0A1G6HK31"/>
<feature type="transmembrane region" description="Helical" evidence="8">
    <location>
        <begin position="167"/>
        <end position="185"/>
    </location>
</feature>
<dbReference type="GO" id="GO:0015297">
    <property type="term" value="F:antiporter activity"/>
    <property type="evidence" value="ECO:0007669"/>
    <property type="project" value="InterPro"/>
</dbReference>
<dbReference type="PANTHER" id="PTHR43057:SF1">
    <property type="entry name" value="ARSENICAL-RESISTANCE PROTEIN 3"/>
    <property type="match status" value="1"/>
</dbReference>
<feature type="transmembrane region" description="Helical" evidence="8">
    <location>
        <begin position="69"/>
        <end position="91"/>
    </location>
</feature>
<feature type="transmembrane region" description="Helical" evidence="8">
    <location>
        <begin position="127"/>
        <end position="147"/>
    </location>
</feature>
<feature type="transmembrane region" description="Helical" evidence="8">
    <location>
        <begin position="97"/>
        <end position="115"/>
    </location>
</feature>
<keyword evidence="6 8" id="KW-1133">Transmembrane helix</keyword>
<evidence type="ECO:0000256" key="7">
    <source>
        <dbReference type="ARBA" id="ARBA00023136"/>
    </source>
</evidence>
<feature type="transmembrane region" description="Helical" evidence="8">
    <location>
        <begin position="197"/>
        <end position="216"/>
    </location>
</feature>
<keyword evidence="7 8" id="KW-0472">Membrane</keyword>
<evidence type="ECO:0000256" key="1">
    <source>
        <dbReference type="ARBA" id="ARBA00004651"/>
    </source>
</evidence>
<dbReference type="PANTHER" id="PTHR43057">
    <property type="entry name" value="ARSENITE EFFLUX TRANSPORTER"/>
    <property type="match status" value="1"/>
</dbReference>
<dbReference type="InterPro" id="IPR004706">
    <property type="entry name" value="Arsenical-R_Acr3"/>
</dbReference>
<dbReference type="Pfam" id="PF01758">
    <property type="entry name" value="SBF"/>
    <property type="match status" value="1"/>
</dbReference>
<comment type="similarity">
    <text evidence="2">Belongs to the arsenical resistance-3 (ACR3) (TC 2.A.59) family.</text>
</comment>
<evidence type="ECO:0000313" key="9">
    <source>
        <dbReference type="EMBL" id="SDB94551.1"/>
    </source>
</evidence>
<feature type="transmembrane region" description="Helical" evidence="8">
    <location>
        <begin position="39"/>
        <end position="57"/>
    </location>
</feature>
<evidence type="ECO:0000256" key="4">
    <source>
        <dbReference type="ARBA" id="ARBA00022475"/>
    </source>
</evidence>
<organism evidence="9 10">
    <name type="scientific">Acinetobacter boissieri</name>
    <dbReference type="NCBI Taxonomy" id="1219383"/>
    <lineage>
        <taxon>Bacteria</taxon>
        <taxon>Pseudomonadati</taxon>
        <taxon>Pseudomonadota</taxon>
        <taxon>Gammaproteobacteria</taxon>
        <taxon>Moraxellales</taxon>
        <taxon>Moraxellaceae</taxon>
        <taxon>Acinetobacter</taxon>
    </lineage>
</organism>
<proteinExistence type="inferred from homology"/>
<reference evidence="10" key="1">
    <citation type="submission" date="2016-09" db="EMBL/GenBank/DDBJ databases">
        <authorList>
            <person name="Varghese N."/>
            <person name="Submissions S."/>
        </authorList>
    </citation>
    <scope>NUCLEOTIDE SEQUENCE [LARGE SCALE GENOMIC DNA]</scope>
    <source>
        <strain evidence="10">ANC 4422</strain>
    </source>
</reference>
<dbReference type="GO" id="GO:0005886">
    <property type="term" value="C:plasma membrane"/>
    <property type="evidence" value="ECO:0007669"/>
    <property type="project" value="UniProtKB-SubCell"/>
</dbReference>
<name>A0A1G6HK31_9GAMM</name>
<keyword evidence="4" id="KW-1003">Cell membrane</keyword>
<dbReference type="GO" id="GO:0015104">
    <property type="term" value="F:antimonite transmembrane transporter activity"/>
    <property type="evidence" value="ECO:0007669"/>
    <property type="project" value="TreeGrafter"/>
</dbReference>
<evidence type="ECO:0000313" key="10">
    <source>
        <dbReference type="Proteomes" id="UP000242501"/>
    </source>
</evidence>
<gene>
    <name evidence="9" type="ORF">SAMN05421733_10690</name>
</gene>
<feature type="transmembrane region" description="Helical" evidence="8">
    <location>
        <begin position="228"/>
        <end position="251"/>
    </location>
</feature>
<accession>A0A1G6HK31</accession>
<dbReference type="InterPro" id="IPR038770">
    <property type="entry name" value="Na+/solute_symporter_sf"/>
</dbReference>
<dbReference type="OrthoDB" id="3254016at2"/>
<dbReference type="EMBL" id="FMYL01000006">
    <property type="protein sequence ID" value="SDB94551.1"/>
    <property type="molecule type" value="Genomic_DNA"/>
</dbReference>
<dbReference type="InterPro" id="IPR002657">
    <property type="entry name" value="BilAc:Na_symport/Acr3"/>
</dbReference>
<dbReference type="Gene3D" id="1.20.1530.20">
    <property type="match status" value="1"/>
</dbReference>
<keyword evidence="5 8" id="KW-0812">Transmembrane</keyword>